<dbReference type="Gene3D" id="3.40.50.150">
    <property type="entry name" value="Vaccinia Virus protein VP39"/>
    <property type="match status" value="1"/>
</dbReference>
<name>A0ABD3QAU0_9STRA</name>
<feature type="signal peptide" evidence="1">
    <location>
        <begin position="1"/>
        <end position="28"/>
    </location>
</feature>
<evidence type="ECO:0000256" key="1">
    <source>
        <dbReference type="SAM" id="SignalP"/>
    </source>
</evidence>
<evidence type="ECO:0000313" key="3">
    <source>
        <dbReference type="EMBL" id="KAL3797472.1"/>
    </source>
</evidence>
<feature type="chain" id="PRO_5044724952" description="Methyltransferase FkbM domain-containing protein" evidence="1">
    <location>
        <begin position="29"/>
        <end position="276"/>
    </location>
</feature>
<proteinExistence type="predicted"/>
<evidence type="ECO:0008006" key="5">
    <source>
        <dbReference type="Google" id="ProtNLM"/>
    </source>
</evidence>
<dbReference type="Proteomes" id="UP001530315">
    <property type="component" value="Unassembled WGS sequence"/>
</dbReference>
<dbReference type="EMBL" id="JALLAZ020000347">
    <property type="protein sequence ID" value="KAL3797472.1"/>
    <property type="molecule type" value="Genomic_DNA"/>
</dbReference>
<accession>A0ABD3QAU0</accession>
<dbReference type="AlphaFoldDB" id="A0ABD3QAU0"/>
<dbReference type="InterPro" id="IPR029063">
    <property type="entry name" value="SAM-dependent_MTases_sf"/>
</dbReference>
<evidence type="ECO:0000313" key="4">
    <source>
        <dbReference type="Proteomes" id="UP001530315"/>
    </source>
</evidence>
<reference evidence="3 4" key="1">
    <citation type="submission" date="2024-10" db="EMBL/GenBank/DDBJ databases">
        <title>Updated reference genomes for cyclostephanoid diatoms.</title>
        <authorList>
            <person name="Roberts W.R."/>
            <person name="Alverson A.J."/>
        </authorList>
    </citation>
    <scope>NUCLEOTIDE SEQUENCE [LARGE SCALE GENOMIC DNA]</scope>
    <source>
        <strain evidence="3 4">AJA276-08</strain>
    </source>
</reference>
<protein>
    <recommendedName>
        <fullName evidence="5">Methyltransferase FkbM domain-containing protein</fullName>
    </recommendedName>
</protein>
<evidence type="ECO:0000313" key="2">
    <source>
        <dbReference type="EMBL" id="KAL3774294.1"/>
    </source>
</evidence>
<organism evidence="3 4">
    <name type="scientific">Stephanodiscus triporus</name>
    <dbReference type="NCBI Taxonomy" id="2934178"/>
    <lineage>
        <taxon>Eukaryota</taxon>
        <taxon>Sar</taxon>
        <taxon>Stramenopiles</taxon>
        <taxon>Ochrophyta</taxon>
        <taxon>Bacillariophyta</taxon>
        <taxon>Coscinodiscophyceae</taxon>
        <taxon>Thalassiosirophycidae</taxon>
        <taxon>Stephanodiscales</taxon>
        <taxon>Stephanodiscaceae</taxon>
        <taxon>Stephanodiscus</taxon>
    </lineage>
</organism>
<keyword evidence="1" id="KW-0732">Signal</keyword>
<gene>
    <name evidence="3" type="ORF">ACHAW5_006969</name>
    <name evidence="2" type="ORF">ACHAW5_010198</name>
</gene>
<dbReference type="EMBL" id="JALLAZ020001477">
    <property type="protein sequence ID" value="KAL3774294.1"/>
    <property type="molecule type" value="Genomic_DNA"/>
</dbReference>
<sequence>MRRKFASFHHNFIYLGWILSLILLGSRSTVPPPAAISEPTPPSSVELREDDTIKFKGFNDDQIPRNTSVDVNIGTNYSPFGPQDDRYRILVDPLFGVCDSNAKLTDKVTSFCFAVSNYTGFATFNEYNERKGVSSSLSEVAVGTSHEKFTILSKRTVLVLEAVVLFTAIHRANTQIHRLKLDMQGHELTTLKNIKSLLRESNLVVHVKSECFCPNENGLQIYQIDNSCENISVVLQDAGYATKWKCSAKEWSDVIAYKKGVGTDFLPDKAFKNGVM</sequence>
<comment type="caution">
    <text evidence="3">The sequence shown here is derived from an EMBL/GenBank/DDBJ whole genome shotgun (WGS) entry which is preliminary data.</text>
</comment>
<keyword evidence="4" id="KW-1185">Reference proteome</keyword>
<dbReference type="SUPFAM" id="SSF53335">
    <property type="entry name" value="S-adenosyl-L-methionine-dependent methyltransferases"/>
    <property type="match status" value="1"/>
</dbReference>